<feature type="domain" description="N-acetyltransferase" evidence="1">
    <location>
        <begin position="6"/>
        <end position="173"/>
    </location>
</feature>
<dbReference type="SUPFAM" id="SSF55729">
    <property type="entry name" value="Acyl-CoA N-acyltransferases (Nat)"/>
    <property type="match status" value="1"/>
</dbReference>
<protein>
    <submittedName>
        <fullName evidence="2">Acetyltransferase</fullName>
    </submittedName>
</protein>
<dbReference type="Proteomes" id="UP001239626">
    <property type="component" value="Unassembled WGS sequence"/>
</dbReference>
<dbReference type="Pfam" id="PF13302">
    <property type="entry name" value="Acetyltransf_3"/>
    <property type="match status" value="1"/>
</dbReference>
<evidence type="ECO:0000313" key="3">
    <source>
        <dbReference type="Proteomes" id="UP001239626"/>
    </source>
</evidence>
<comment type="caution">
    <text evidence="2">The sequence shown here is derived from an EMBL/GenBank/DDBJ whole genome shotgun (WGS) entry which is preliminary data.</text>
</comment>
<evidence type="ECO:0000259" key="1">
    <source>
        <dbReference type="PROSITE" id="PS51186"/>
    </source>
</evidence>
<dbReference type="PROSITE" id="PS51186">
    <property type="entry name" value="GNAT"/>
    <property type="match status" value="1"/>
</dbReference>
<dbReference type="PANTHER" id="PTHR39173">
    <property type="entry name" value="ACETYLTRANSFERASE"/>
    <property type="match status" value="1"/>
</dbReference>
<gene>
    <name evidence="2" type="ORF">J2X26_001021</name>
</gene>
<accession>A0ABU0EBT9</accession>
<dbReference type="InterPro" id="IPR000182">
    <property type="entry name" value="GNAT_dom"/>
</dbReference>
<organism evidence="2 3">
    <name type="scientific">Cellulomonas humilata</name>
    <dbReference type="NCBI Taxonomy" id="144055"/>
    <lineage>
        <taxon>Bacteria</taxon>
        <taxon>Bacillati</taxon>
        <taxon>Actinomycetota</taxon>
        <taxon>Actinomycetes</taxon>
        <taxon>Micrococcales</taxon>
        <taxon>Cellulomonadaceae</taxon>
        <taxon>Cellulomonas</taxon>
    </lineage>
</organism>
<dbReference type="Gene3D" id="3.40.630.30">
    <property type="match status" value="1"/>
</dbReference>
<name>A0ABU0EBT9_9CELL</name>
<dbReference type="PANTHER" id="PTHR39173:SF1">
    <property type="entry name" value="ACETYLTRANSFERASE"/>
    <property type="match status" value="1"/>
</dbReference>
<proteinExistence type="predicted"/>
<dbReference type="InterPro" id="IPR016181">
    <property type="entry name" value="Acyl_CoA_acyltransferase"/>
</dbReference>
<dbReference type="CDD" id="cd04301">
    <property type="entry name" value="NAT_SF"/>
    <property type="match status" value="1"/>
</dbReference>
<evidence type="ECO:0000313" key="2">
    <source>
        <dbReference type="EMBL" id="MDQ0372724.1"/>
    </source>
</evidence>
<dbReference type="EMBL" id="JAUSVB010000001">
    <property type="protein sequence ID" value="MDQ0372724.1"/>
    <property type="molecule type" value="Genomic_DNA"/>
</dbReference>
<reference evidence="2 3" key="1">
    <citation type="submission" date="2023-07" db="EMBL/GenBank/DDBJ databases">
        <title>Sorghum-associated microbial communities from plants grown in Nebraska, USA.</title>
        <authorList>
            <person name="Schachtman D."/>
        </authorList>
    </citation>
    <scope>NUCLEOTIDE SEQUENCE [LARGE SCALE GENOMIC DNA]</scope>
    <source>
        <strain evidence="2 3">BE332</strain>
    </source>
</reference>
<keyword evidence="3" id="KW-1185">Reference proteome</keyword>
<dbReference type="RefSeq" id="WP_307490346.1">
    <property type="nucleotide sequence ID" value="NZ_JAUSVB010000001.1"/>
</dbReference>
<sequence length="189" mass="20529">MTEPSLRVRVLTAADEAQARAAHETLADDGVEFCLGLDDVGSWAAWLEQGERLRAGEHVPPRVPETFVGGFVGSTLVGRLSVRHELTERLALVGGHLGYAVLPEHRRRGYAGDLMREGLRIAREVRLDRVLVTCSPDNIGSVRTIEQAGGVLQDVVAHPTAGLKRRYWIALVDGAPAGTRGRSAPTRLR</sequence>